<reference evidence="1 2" key="1">
    <citation type="submission" date="2014-09" db="EMBL/GenBank/DDBJ databases">
        <authorList>
            <person name="Martin A.A."/>
        </authorList>
    </citation>
    <scope>NUCLEOTIDE SEQUENCE</scope>
    <source>
        <strain evidence="2">ED321</strain>
        <strain evidence="1">ED321 Heterogonic</strain>
    </source>
</reference>
<dbReference type="Proteomes" id="UP000035682">
    <property type="component" value="Unplaced"/>
</dbReference>
<dbReference type="WBParaSite" id="SRAE_X000023000.1">
    <property type="protein sequence ID" value="SRAE_X000023000.1"/>
    <property type="gene ID" value="WBGene00265786"/>
</dbReference>
<accession>A0A090LM28</accession>
<dbReference type="EMBL" id="LN609530">
    <property type="protein sequence ID" value="CEF70900.1"/>
    <property type="molecule type" value="Genomic_DNA"/>
</dbReference>
<dbReference type="GeneID" id="36383280"/>
<proteinExistence type="predicted"/>
<organism evidence="1">
    <name type="scientific">Strongyloides ratti</name>
    <name type="common">Parasitic roundworm</name>
    <dbReference type="NCBI Taxonomy" id="34506"/>
    <lineage>
        <taxon>Eukaryota</taxon>
        <taxon>Metazoa</taxon>
        <taxon>Ecdysozoa</taxon>
        <taxon>Nematoda</taxon>
        <taxon>Chromadorea</taxon>
        <taxon>Rhabditida</taxon>
        <taxon>Tylenchina</taxon>
        <taxon>Panagrolaimomorpha</taxon>
        <taxon>Strongyloidoidea</taxon>
        <taxon>Strongyloididae</taxon>
        <taxon>Strongyloides</taxon>
    </lineage>
</organism>
<evidence type="ECO:0000313" key="1">
    <source>
        <dbReference type="EMBL" id="CEF70900.1"/>
    </source>
</evidence>
<gene>
    <name evidence="1 3 4" type="ORF">SRAE_X000023000</name>
</gene>
<name>A0A090LM28_STRRB</name>
<sequence length="286" mass="34603">MENYNKEVNEILTIILYFDNKKIKKYTIKDGFENINAYNLNCFHASDMIDDFKEFIILTESKYNYDETVDDILDYYQRLTFPITVNTTYKKIDLKSFKKHEYTENSYQLRIYSKSDWQFILTFEVDKFISLVKSDIASLLNIIDKFKPINMIFEFPTDSLSLIHIAKFNFNDYNDDDFYDELEQLYKNIILIFSTIYSQNLSCPKFRNSILKILEFLKHYTGILTFEMETRGYRIYYYMEEYFKIKLQKNVNKNNNNIIFNTVILYEKEIKKLEPEVSQYIVNLNL</sequence>
<evidence type="ECO:0000313" key="3">
    <source>
        <dbReference type="WBParaSite" id="SRAE_X000023000.1"/>
    </source>
</evidence>
<dbReference type="WormBase" id="SRAE_X000023000">
    <property type="protein sequence ID" value="SRP07610"/>
    <property type="gene ID" value="WBGene00265786"/>
</dbReference>
<keyword evidence="2" id="KW-1185">Reference proteome</keyword>
<protein>
    <submittedName>
        <fullName evidence="1 3">Uncharacterized protein</fullName>
    </submittedName>
</protein>
<evidence type="ECO:0000313" key="4">
    <source>
        <dbReference type="WormBase" id="SRAE_X000023000"/>
    </source>
</evidence>
<dbReference type="RefSeq" id="XP_024510096.1">
    <property type="nucleotide sequence ID" value="XM_024644548.1"/>
</dbReference>
<dbReference type="AlphaFoldDB" id="A0A090LM28"/>
<evidence type="ECO:0000313" key="2">
    <source>
        <dbReference type="Proteomes" id="UP000035682"/>
    </source>
</evidence>
<reference evidence="3" key="2">
    <citation type="submission" date="2020-12" db="UniProtKB">
        <authorList>
            <consortium name="WormBaseParasite"/>
        </authorList>
    </citation>
    <scope>IDENTIFICATION</scope>
</reference>
<dbReference type="CTD" id="36383280"/>